<feature type="compositionally biased region" description="Basic residues" evidence="4">
    <location>
        <begin position="74"/>
        <end position="86"/>
    </location>
</feature>
<evidence type="ECO:0000256" key="5">
    <source>
        <dbReference type="SAM" id="SignalP"/>
    </source>
</evidence>
<feature type="chain" id="PRO_5043388900" evidence="5">
    <location>
        <begin position="23"/>
        <end position="473"/>
    </location>
</feature>
<dbReference type="InterPro" id="IPR000757">
    <property type="entry name" value="Beta-glucanase-like"/>
</dbReference>
<protein>
    <submittedName>
        <fullName evidence="6">Uncharacterized protein</fullName>
    </submittedName>
</protein>
<evidence type="ECO:0000256" key="3">
    <source>
        <dbReference type="ARBA" id="ARBA00023295"/>
    </source>
</evidence>
<dbReference type="KEGG" id="ksn:43588569"/>
<feature type="region of interest" description="Disordered" evidence="4">
    <location>
        <begin position="57"/>
        <end position="104"/>
    </location>
</feature>
<feature type="signal peptide" evidence="5">
    <location>
        <begin position="1"/>
        <end position="22"/>
    </location>
</feature>
<evidence type="ECO:0000313" key="7">
    <source>
        <dbReference type="Proteomes" id="UP000322225"/>
    </source>
</evidence>
<keyword evidence="2" id="KW-0378">Hydrolase</keyword>
<dbReference type="OrthoDB" id="192832at2759"/>
<dbReference type="PANTHER" id="PTHR10963:SF24">
    <property type="entry name" value="GLYCOSIDASE C21B10.07-RELATED"/>
    <property type="match status" value="1"/>
</dbReference>
<name>A0A5M6C0Y6_9TREE</name>
<feature type="region of interest" description="Disordered" evidence="4">
    <location>
        <begin position="131"/>
        <end position="159"/>
    </location>
</feature>
<dbReference type="InterPro" id="IPR013320">
    <property type="entry name" value="ConA-like_dom_sf"/>
</dbReference>
<organism evidence="6 7">
    <name type="scientific">Kwoniella shandongensis</name>
    <dbReference type="NCBI Taxonomy" id="1734106"/>
    <lineage>
        <taxon>Eukaryota</taxon>
        <taxon>Fungi</taxon>
        <taxon>Dikarya</taxon>
        <taxon>Basidiomycota</taxon>
        <taxon>Agaricomycotina</taxon>
        <taxon>Tremellomycetes</taxon>
        <taxon>Tremellales</taxon>
        <taxon>Cryptococcaceae</taxon>
        <taxon>Kwoniella</taxon>
    </lineage>
</organism>
<dbReference type="Proteomes" id="UP000322225">
    <property type="component" value="Chromosome 4"/>
</dbReference>
<gene>
    <name evidence="6" type="ORF">CI109_102410</name>
</gene>
<dbReference type="GO" id="GO:0004553">
    <property type="term" value="F:hydrolase activity, hydrolyzing O-glycosyl compounds"/>
    <property type="evidence" value="ECO:0007669"/>
    <property type="project" value="InterPro"/>
</dbReference>
<feature type="compositionally biased region" description="Low complexity" evidence="4">
    <location>
        <begin position="95"/>
        <end position="104"/>
    </location>
</feature>
<dbReference type="PANTHER" id="PTHR10963">
    <property type="entry name" value="GLYCOSYL HYDROLASE-RELATED"/>
    <property type="match status" value="1"/>
</dbReference>
<dbReference type="CDD" id="cd02181">
    <property type="entry name" value="GH16_fungal_Lam16A_glucanase"/>
    <property type="match status" value="1"/>
</dbReference>
<dbReference type="RefSeq" id="XP_031861299.1">
    <property type="nucleotide sequence ID" value="XM_032004434.1"/>
</dbReference>
<dbReference type="InterPro" id="IPR050546">
    <property type="entry name" value="Glycosyl_Hydrlase_16"/>
</dbReference>
<dbReference type="PROSITE" id="PS51762">
    <property type="entry name" value="GH16_2"/>
    <property type="match status" value="1"/>
</dbReference>
<dbReference type="Gene3D" id="2.60.120.200">
    <property type="match status" value="1"/>
</dbReference>
<dbReference type="GeneID" id="43588569"/>
<sequence length="473" mass="50783">MHFSNLLLPLLTLSVAAPAASAARVNVAHGGAARRAPAHRQADYEKIRREGTVAMEAREGYTPKQERSNVAARNKGKRLVRKKKRGSSCQVHHNATSIASSSTAAATESVTSSIGNEQNWANATGIATGTVTSTAGSSTESVTSTSSSAPASTPSSSSTWSLVETWAGNTFFDHVNFWEWNDPTHGTVDFQGASDAWNSGLISINDKGHAIMAVDTTQQVQGGRKAIRVHGNRVFTGGLVIMDAFHMPTGCGTWPAWWQNGPNWPNGGEIDILEGVNAFSQNQVSLHTGPGCTIPQNSNYNQLATLTTGGYDSYDCSSAHTSNQGCGARDEKTDNSYGVGFNNIKGGVYAMRWSKVGITVWWFPRSNIPADITNDAPEPSGWGTPVAHFASDSCDPYQFFYDHYNIFDTTFCGDWAGADAVWNYAGYAGQDQSCAAITGYSTCSDYVLNQGSAFTEAYWEVASVKYFNSTTEV</sequence>
<evidence type="ECO:0000313" key="6">
    <source>
        <dbReference type="EMBL" id="WWD17965.1"/>
    </source>
</evidence>
<evidence type="ECO:0000256" key="1">
    <source>
        <dbReference type="ARBA" id="ARBA00006865"/>
    </source>
</evidence>
<proteinExistence type="inferred from homology"/>
<reference evidence="6" key="2">
    <citation type="submission" date="2024-01" db="EMBL/GenBank/DDBJ databases">
        <title>Comparative genomics of Cryptococcus and Kwoniella reveals pathogenesis evolution and contrasting modes of karyotype evolution via chromosome fusion or intercentromeric recombination.</title>
        <authorList>
            <person name="Coelho M.A."/>
            <person name="David-Palma M."/>
            <person name="Shea T."/>
            <person name="Bowers K."/>
            <person name="McGinley-Smith S."/>
            <person name="Mohammad A.W."/>
            <person name="Gnirke A."/>
            <person name="Yurkov A.M."/>
            <person name="Nowrousian M."/>
            <person name="Sun S."/>
            <person name="Cuomo C.A."/>
            <person name="Heitman J."/>
        </authorList>
    </citation>
    <scope>NUCLEOTIDE SEQUENCE</scope>
    <source>
        <strain evidence="6">CBS 12478</strain>
    </source>
</reference>
<keyword evidence="5" id="KW-0732">Signal</keyword>
<dbReference type="GO" id="GO:0009251">
    <property type="term" value="P:glucan catabolic process"/>
    <property type="evidence" value="ECO:0007669"/>
    <property type="project" value="TreeGrafter"/>
</dbReference>
<keyword evidence="3" id="KW-0326">Glycosidase</keyword>
<comment type="similarity">
    <text evidence="1">Belongs to the glycosyl hydrolase 16 family.</text>
</comment>
<evidence type="ECO:0000256" key="2">
    <source>
        <dbReference type="ARBA" id="ARBA00022801"/>
    </source>
</evidence>
<dbReference type="FunFam" id="2.60.120.200:FF:000114">
    <property type="entry name" value="Probable endo-1,3(4)-beta-glucanase NFIA_089530"/>
    <property type="match status" value="1"/>
</dbReference>
<evidence type="ECO:0000256" key="4">
    <source>
        <dbReference type="SAM" id="MobiDB-lite"/>
    </source>
</evidence>
<dbReference type="Pfam" id="PF26113">
    <property type="entry name" value="GH16_XgeA"/>
    <property type="match status" value="1"/>
</dbReference>
<reference evidence="6" key="1">
    <citation type="submission" date="2017-08" db="EMBL/GenBank/DDBJ databases">
        <authorList>
            <person name="Cuomo C."/>
            <person name="Billmyre B."/>
            <person name="Heitman J."/>
        </authorList>
    </citation>
    <scope>NUCLEOTIDE SEQUENCE</scope>
    <source>
        <strain evidence="6">CBS 12478</strain>
    </source>
</reference>
<dbReference type="AlphaFoldDB" id="A0A5M6C0Y6"/>
<dbReference type="SUPFAM" id="SSF49899">
    <property type="entry name" value="Concanavalin A-like lectins/glucanases"/>
    <property type="match status" value="1"/>
</dbReference>
<feature type="compositionally biased region" description="Basic and acidic residues" evidence="4">
    <location>
        <begin position="57"/>
        <end position="67"/>
    </location>
</feature>
<dbReference type="EMBL" id="CP144054">
    <property type="protein sequence ID" value="WWD17965.1"/>
    <property type="molecule type" value="Genomic_DNA"/>
</dbReference>
<accession>A0A5M6C0Y6</accession>
<keyword evidence="7" id="KW-1185">Reference proteome</keyword>